<feature type="compositionally biased region" description="Polar residues" evidence="1">
    <location>
        <begin position="130"/>
        <end position="142"/>
    </location>
</feature>
<feature type="compositionally biased region" description="Pro residues" evidence="1">
    <location>
        <begin position="602"/>
        <end position="613"/>
    </location>
</feature>
<feature type="region of interest" description="Disordered" evidence="1">
    <location>
        <begin position="483"/>
        <end position="508"/>
    </location>
</feature>
<dbReference type="EMBL" id="BJWK01000008">
    <property type="protein sequence ID" value="GEM09431.1"/>
    <property type="molecule type" value="Genomic_DNA"/>
</dbReference>
<dbReference type="InterPro" id="IPR005036">
    <property type="entry name" value="CBM21_dom"/>
</dbReference>
<dbReference type="GO" id="GO:0000164">
    <property type="term" value="C:protein phosphatase type 1 complex"/>
    <property type="evidence" value="ECO:0007669"/>
    <property type="project" value="TreeGrafter"/>
</dbReference>
<proteinExistence type="predicted"/>
<feature type="region of interest" description="Disordered" evidence="1">
    <location>
        <begin position="963"/>
        <end position="986"/>
    </location>
</feature>
<feature type="compositionally biased region" description="Low complexity" evidence="1">
    <location>
        <begin position="87"/>
        <end position="106"/>
    </location>
</feature>
<dbReference type="InterPro" id="IPR038175">
    <property type="entry name" value="CBM21_dom_sf"/>
</dbReference>
<feature type="compositionally biased region" description="Low complexity" evidence="1">
    <location>
        <begin position="671"/>
        <end position="682"/>
    </location>
</feature>
<evidence type="ECO:0000256" key="1">
    <source>
        <dbReference type="SAM" id="MobiDB-lite"/>
    </source>
</evidence>
<reference evidence="3 4" key="1">
    <citation type="submission" date="2019-07" db="EMBL/GenBank/DDBJ databases">
        <title>Rhodotorula toruloides NBRC10032 genome sequencing.</title>
        <authorList>
            <person name="Shida Y."/>
            <person name="Takaku H."/>
            <person name="Ogasawara W."/>
            <person name="Mori K."/>
        </authorList>
    </citation>
    <scope>NUCLEOTIDE SEQUENCE [LARGE SCALE GENOMIC DNA]</scope>
    <source>
        <strain evidence="3 4">NBRC10032</strain>
    </source>
</reference>
<feature type="compositionally biased region" description="Polar residues" evidence="1">
    <location>
        <begin position="48"/>
        <end position="58"/>
    </location>
</feature>
<evidence type="ECO:0000313" key="3">
    <source>
        <dbReference type="EMBL" id="GEM09431.1"/>
    </source>
</evidence>
<dbReference type="GO" id="GO:0008157">
    <property type="term" value="F:protein phosphatase 1 binding"/>
    <property type="evidence" value="ECO:0007669"/>
    <property type="project" value="TreeGrafter"/>
</dbReference>
<dbReference type="PANTHER" id="PTHR12307">
    <property type="entry name" value="PROTEIN PHOSPHATASE 1 REGULATORY SUBUNIT"/>
    <property type="match status" value="1"/>
</dbReference>
<dbReference type="Pfam" id="PF03370">
    <property type="entry name" value="CBM_21"/>
    <property type="match status" value="1"/>
</dbReference>
<dbReference type="GO" id="GO:0005979">
    <property type="term" value="P:regulation of glycogen biosynthetic process"/>
    <property type="evidence" value="ECO:0007669"/>
    <property type="project" value="TreeGrafter"/>
</dbReference>
<feature type="compositionally biased region" description="Polar residues" evidence="1">
    <location>
        <begin position="831"/>
        <end position="841"/>
    </location>
</feature>
<dbReference type="GO" id="GO:2001069">
    <property type="term" value="F:glycogen binding"/>
    <property type="evidence" value="ECO:0007669"/>
    <property type="project" value="TreeGrafter"/>
</dbReference>
<comment type="caution">
    <text evidence="3">The sequence shown here is derived from an EMBL/GenBank/DDBJ whole genome shotgun (WGS) entry which is preliminary data.</text>
</comment>
<feature type="compositionally biased region" description="Low complexity" evidence="1">
    <location>
        <begin position="491"/>
        <end position="508"/>
    </location>
</feature>
<feature type="compositionally biased region" description="Polar residues" evidence="1">
    <location>
        <begin position="649"/>
        <end position="670"/>
    </location>
</feature>
<name>A0A511KGC3_RHOTO</name>
<organism evidence="3 4">
    <name type="scientific">Rhodotorula toruloides</name>
    <name type="common">Yeast</name>
    <name type="synonym">Rhodosporidium toruloides</name>
    <dbReference type="NCBI Taxonomy" id="5286"/>
    <lineage>
        <taxon>Eukaryota</taxon>
        <taxon>Fungi</taxon>
        <taxon>Dikarya</taxon>
        <taxon>Basidiomycota</taxon>
        <taxon>Pucciniomycotina</taxon>
        <taxon>Microbotryomycetes</taxon>
        <taxon>Sporidiobolales</taxon>
        <taxon>Sporidiobolaceae</taxon>
        <taxon>Rhodotorula</taxon>
    </lineage>
</organism>
<feature type="region of interest" description="Disordered" evidence="1">
    <location>
        <begin position="1"/>
        <end position="226"/>
    </location>
</feature>
<feature type="compositionally biased region" description="Low complexity" evidence="1">
    <location>
        <begin position="190"/>
        <end position="203"/>
    </location>
</feature>
<protein>
    <recommendedName>
        <fullName evidence="2">CBM21 domain-containing protein</fullName>
    </recommendedName>
</protein>
<feature type="compositionally biased region" description="Low complexity" evidence="1">
    <location>
        <begin position="614"/>
        <end position="623"/>
    </location>
</feature>
<feature type="compositionally biased region" description="Low complexity" evidence="1">
    <location>
        <begin position="148"/>
        <end position="162"/>
    </location>
</feature>
<feature type="region of interest" description="Disordered" evidence="1">
    <location>
        <begin position="271"/>
        <end position="294"/>
    </location>
</feature>
<evidence type="ECO:0000313" key="4">
    <source>
        <dbReference type="Proteomes" id="UP000321518"/>
    </source>
</evidence>
<gene>
    <name evidence="3" type="ORF">Rt10032_c08g3448</name>
</gene>
<dbReference type="InterPro" id="IPR050782">
    <property type="entry name" value="PP1_regulatory_subunit_3"/>
</dbReference>
<dbReference type="Gene3D" id="2.60.40.2440">
    <property type="entry name" value="Carbohydrate binding type-21 domain"/>
    <property type="match status" value="1"/>
</dbReference>
<dbReference type="OrthoDB" id="1881at2759"/>
<dbReference type="Proteomes" id="UP000321518">
    <property type="component" value="Unassembled WGS sequence"/>
</dbReference>
<feature type="compositionally biased region" description="Low complexity" evidence="1">
    <location>
        <begin position="798"/>
        <end position="813"/>
    </location>
</feature>
<feature type="region of interest" description="Disordered" evidence="1">
    <location>
        <begin position="548"/>
        <end position="711"/>
    </location>
</feature>
<feature type="compositionally biased region" description="Low complexity" evidence="1">
    <location>
        <begin position="119"/>
        <end position="129"/>
    </location>
</feature>
<sequence>MPYATPSPSTSPVSTMTLAAAPPLSLPSPSPRTEQRRPTRHHQRSHSSEPIASTSNFIFVQPATPDTAASKTAERREYFWAGGNGGSSPSPSQSPSGSGSGSSSPSFHTVPRRQGRIRLAALTPATATAGNTSPGPSSQEEGASSEDGGASARVAAARSPGSNPTVLPKVDAASGIFHNAYPFGETRGRSTSSASASDSALASGDDDVTTPKPAPMLRKKSGELVRPSLKADTMRRDFSKPRSAPATPVCPKYVHFDTHLEHVKHFLAQQRPAAVSRSGSPVETETEDEPEAFPFPAMATPQAGTVKLVLPNFPSAVARAQKDKDVYVESLEMTPDGRSIRGLVRVRNLAFEKWVAVRFTLDHWQTVSEVSADYVDSIPGADRFSFTIRLQDLLARLEEKTMFLAVRYTVGGREIWDNNEGQNYRIEFRKVPASSAAAAAAQRAAVPAAAAQRKAAWSVTNAGQAADRMADLRRELDRLVREDNFDDDDAGTASSSADSSVTAGLGLSSASSGRGLRIGYDPRSFSDLVSASLSGRYDFGNSLKMYNGGGGAPTPTPTTGTKGTSSLRERVGANSPRFVEGLPHPAASQPFFDPVSTSPQRPRAPPLPVPSSPPRTSSAPYSTQIINGHPATVFEPSIPAPVNSHRSESPAQQQLQPDFGLPSTSLKPLQTSSASTSGTSTAYFSPTMLGATPRPHSPQQDSGLPPSYLYPPGSNVGGLPYLPLQDATTHGYGGGLAALTSRVRYNTHPAGASAPTGMQGPSSPRTSTYSPLVPPAFREHRSRLSPFSSPAPSPPNGMSPGASPPASTSPLPATRKLRSPPPERADDSDDAGSSQMWSPATTDSSTISSVSSGSSLLSDHSGRIHPRREDSESSTSSLLSSPESDATSVAPDSPSFVPGQGPSKGPMNRPNSAMEFSHLLDRYRFHLGSSATSLNASSLGLSGSSSPTTDFFNFTSAAVPIPGTMTPTRSSDAGSGSNSPTPKHLSPLAVAVAAAATPPGVVTPTMPGHQMVS</sequence>
<accession>A0A511KGC3</accession>
<feature type="compositionally biased region" description="Polar residues" evidence="1">
    <location>
        <begin position="759"/>
        <end position="770"/>
    </location>
</feature>
<feature type="compositionally biased region" description="Low complexity" evidence="1">
    <location>
        <begin position="842"/>
        <end position="859"/>
    </location>
</feature>
<dbReference type="AlphaFoldDB" id="A0A511KGC3"/>
<dbReference type="PANTHER" id="PTHR12307:SF36">
    <property type="entry name" value="GLYCOGEN-BINDING SUBUNIT 76A"/>
    <property type="match status" value="1"/>
</dbReference>
<feature type="compositionally biased region" description="Low complexity" evidence="1">
    <location>
        <begin position="873"/>
        <end position="888"/>
    </location>
</feature>
<feature type="region of interest" description="Disordered" evidence="1">
    <location>
        <begin position="747"/>
        <end position="912"/>
    </location>
</feature>
<feature type="compositionally biased region" description="Polar residues" evidence="1">
    <location>
        <begin position="965"/>
        <end position="981"/>
    </location>
</feature>
<feature type="compositionally biased region" description="Low complexity" evidence="1">
    <location>
        <begin position="1"/>
        <end position="23"/>
    </location>
</feature>
<evidence type="ECO:0000259" key="2">
    <source>
        <dbReference type="PROSITE" id="PS51159"/>
    </source>
</evidence>
<feature type="domain" description="CBM21" evidence="2">
    <location>
        <begin position="320"/>
        <end position="427"/>
    </location>
</feature>
<dbReference type="PROSITE" id="PS51159">
    <property type="entry name" value="CBM21"/>
    <property type="match status" value="1"/>
</dbReference>